<evidence type="ECO:0000313" key="2">
    <source>
        <dbReference type="EMBL" id="KAL0291646.1"/>
    </source>
</evidence>
<gene>
    <name evidence="2" type="ORF">Sradi_7018200</name>
</gene>
<reference evidence="2" key="1">
    <citation type="submission" date="2020-06" db="EMBL/GenBank/DDBJ databases">
        <authorList>
            <person name="Li T."/>
            <person name="Hu X."/>
            <person name="Zhang T."/>
            <person name="Song X."/>
            <person name="Zhang H."/>
            <person name="Dai N."/>
            <person name="Sheng W."/>
            <person name="Hou X."/>
            <person name="Wei L."/>
        </authorList>
    </citation>
    <scope>NUCLEOTIDE SEQUENCE</scope>
    <source>
        <strain evidence="2">G02</strain>
        <tissue evidence="2">Leaf</tissue>
    </source>
</reference>
<dbReference type="Pfam" id="PF24626">
    <property type="entry name" value="SH3_Tf2-1"/>
    <property type="match status" value="1"/>
</dbReference>
<reference evidence="2" key="2">
    <citation type="journal article" date="2024" name="Plant">
        <title>Genomic evolution and insights into agronomic trait innovations of Sesamum species.</title>
        <authorList>
            <person name="Miao H."/>
            <person name="Wang L."/>
            <person name="Qu L."/>
            <person name="Liu H."/>
            <person name="Sun Y."/>
            <person name="Le M."/>
            <person name="Wang Q."/>
            <person name="Wei S."/>
            <person name="Zheng Y."/>
            <person name="Lin W."/>
            <person name="Duan Y."/>
            <person name="Cao H."/>
            <person name="Xiong S."/>
            <person name="Wang X."/>
            <person name="Wei L."/>
            <person name="Li C."/>
            <person name="Ma Q."/>
            <person name="Ju M."/>
            <person name="Zhao R."/>
            <person name="Li G."/>
            <person name="Mu C."/>
            <person name="Tian Q."/>
            <person name="Mei H."/>
            <person name="Zhang T."/>
            <person name="Gao T."/>
            <person name="Zhang H."/>
        </authorList>
    </citation>
    <scope>NUCLEOTIDE SEQUENCE</scope>
    <source>
        <strain evidence="2">G02</strain>
    </source>
</reference>
<accession>A0AAW2JAM8</accession>
<organism evidence="2">
    <name type="scientific">Sesamum radiatum</name>
    <name type="common">Black benniseed</name>
    <dbReference type="NCBI Taxonomy" id="300843"/>
    <lineage>
        <taxon>Eukaryota</taxon>
        <taxon>Viridiplantae</taxon>
        <taxon>Streptophyta</taxon>
        <taxon>Embryophyta</taxon>
        <taxon>Tracheophyta</taxon>
        <taxon>Spermatophyta</taxon>
        <taxon>Magnoliopsida</taxon>
        <taxon>eudicotyledons</taxon>
        <taxon>Gunneridae</taxon>
        <taxon>Pentapetalae</taxon>
        <taxon>asterids</taxon>
        <taxon>lamiids</taxon>
        <taxon>Lamiales</taxon>
        <taxon>Pedaliaceae</taxon>
        <taxon>Sesamum</taxon>
    </lineage>
</organism>
<proteinExistence type="predicted"/>
<comment type="caution">
    <text evidence="2">The sequence shown here is derived from an EMBL/GenBank/DDBJ whole genome shotgun (WGS) entry which is preliminary data.</text>
</comment>
<sequence length="79" mass="8738">MSVRRRSSQKLASRFFGPFRILRRLGPVAYELDLPPASCIHPVFHASLLKPFHGDPSAASIITPPAASIPYRPSFHPVC</sequence>
<protein>
    <recommendedName>
        <fullName evidence="1">Tf2-1-like SH3-like domain-containing protein</fullName>
    </recommendedName>
</protein>
<dbReference type="EMBL" id="JACGWJ010000511">
    <property type="protein sequence ID" value="KAL0291646.1"/>
    <property type="molecule type" value="Genomic_DNA"/>
</dbReference>
<dbReference type="PANTHER" id="PTHR46148">
    <property type="entry name" value="CHROMO DOMAIN-CONTAINING PROTEIN"/>
    <property type="match status" value="1"/>
</dbReference>
<dbReference type="PANTHER" id="PTHR46148:SF52">
    <property type="entry name" value="OS04G0603800 PROTEIN"/>
    <property type="match status" value="1"/>
</dbReference>
<dbReference type="InterPro" id="IPR056924">
    <property type="entry name" value="SH3_Tf2-1"/>
</dbReference>
<dbReference type="AlphaFoldDB" id="A0AAW2JAM8"/>
<name>A0AAW2JAM8_SESRA</name>
<evidence type="ECO:0000259" key="1">
    <source>
        <dbReference type="Pfam" id="PF24626"/>
    </source>
</evidence>
<feature type="domain" description="Tf2-1-like SH3-like" evidence="1">
    <location>
        <begin position="4"/>
        <end position="53"/>
    </location>
</feature>